<dbReference type="InterPro" id="IPR036852">
    <property type="entry name" value="Peptidase_S8/S53_dom_sf"/>
</dbReference>
<feature type="domain" description="P/Homo B" evidence="8">
    <location>
        <begin position="513"/>
        <end position="634"/>
    </location>
</feature>
<dbReference type="PROSITE" id="PS51829">
    <property type="entry name" value="P_HOMO_B"/>
    <property type="match status" value="2"/>
</dbReference>
<dbReference type="InterPro" id="IPR050131">
    <property type="entry name" value="Peptidase_S8_subtilisin-like"/>
</dbReference>
<dbReference type="InterPro" id="IPR002884">
    <property type="entry name" value="P_dom"/>
</dbReference>
<dbReference type="Pfam" id="PF00082">
    <property type="entry name" value="Peptidase_S8"/>
    <property type="match status" value="1"/>
</dbReference>
<dbReference type="InterPro" id="IPR023827">
    <property type="entry name" value="Peptidase_S8_Asp-AS"/>
</dbReference>
<evidence type="ECO:0000256" key="6">
    <source>
        <dbReference type="RuleBase" id="RU003355"/>
    </source>
</evidence>
<evidence type="ECO:0000256" key="3">
    <source>
        <dbReference type="ARBA" id="ARBA00022801"/>
    </source>
</evidence>
<gene>
    <name evidence="9" type="ORF">IHE71_14270</name>
</gene>
<dbReference type="InterPro" id="IPR023828">
    <property type="entry name" value="Peptidase_S8_Ser-AS"/>
</dbReference>
<dbReference type="PANTHER" id="PTHR43806:SF11">
    <property type="entry name" value="CEREVISIN-RELATED"/>
    <property type="match status" value="1"/>
</dbReference>
<dbReference type="Gene3D" id="2.60.120.260">
    <property type="entry name" value="Galactose-binding domain-like"/>
    <property type="match status" value="2"/>
</dbReference>
<dbReference type="PROSITE" id="PS51892">
    <property type="entry name" value="SUBTILASE"/>
    <property type="match status" value="1"/>
</dbReference>
<dbReference type="SUPFAM" id="SSF54897">
    <property type="entry name" value="Protease propeptides/inhibitors"/>
    <property type="match status" value="1"/>
</dbReference>
<dbReference type="Gene3D" id="3.30.70.80">
    <property type="entry name" value="Peptidase S8 propeptide/proteinase inhibitor I9"/>
    <property type="match status" value="1"/>
</dbReference>
<evidence type="ECO:0000256" key="2">
    <source>
        <dbReference type="ARBA" id="ARBA00022670"/>
    </source>
</evidence>
<dbReference type="PANTHER" id="PTHR43806">
    <property type="entry name" value="PEPTIDASE S8"/>
    <property type="match status" value="1"/>
</dbReference>
<dbReference type="Pfam" id="PF05922">
    <property type="entry name" value="Inhibitor_I9"/>
    <property type="match status" value="1"/>
</dbReference>
<evidence type="ECO:0000259" key="8">
    <source>
        <dbReference type="PROSITE" id="PS51829"/>
    </source>
</evidence>
<organism evidence="9 10">
    <name type="scientific">Myceligenerans pegani</name>
    <dbReference type="NCBI Taxonomy" id="2776917"/>
    <lineage>
        <taxon>Bacteria</taxon>
        <taxon>Bacillati</taxon>
        <taxon>Actinomycetota</taxon>
        <taxon>Actinomycetes</taxon>
        <taxon>Micrococcales</taxon>
        <taxon>Promicromonosporaceae</taxon>
        <taxon>Myceligenerans</taxon>
    </lineage>
</organism>
<keyword evidence="4 5" id="KW-0720">Serine protease</keyword>
<feature type="active site" description="Charge relay system" evidence="5">
    <location>
        <position position="358"/>
    </location>
</feature>
<keyword evidence="10" id="KW-1185">Reference proteome</keyword>
<keyword evidence="7" id="KW-0732">Signal</keyword>
<reference evidence="9 10" key="1">
    <citation type="submission" date="2020-10" db="EMBL/GenBank/DDBJ databases">
        <title>Myceligenerans pegani sp. nov., an endophytic actinomycete isolated from Peganum harmala L. in Xinjiang, China.</title>
        <authorList>
            <person name="Xin L."/>
        </authorList>
    </citation>
    <scope>NUCLEOTIDE SEQUENCE [LARGE SCALE GENOMIC DNA]</scope>
    <source>
        <strain evidence="9 10">TRM65318</strain>
    </source>
</reference>
<keyword evidence="2 5" id="KW-0645">Protease</keyword>
<dbReference type="InterPro" id="IPR015500">
    <property type="entry name" value="Peptidase_S8_subtilisin-rel"/>
</dbReference>
<feature type="chain" id="PRO_5045282793" evidence="7">
    <location>
        <begin position="35"/>
        <end position="752"/>
    </location>
</feature>
<dbReference type="Gene3D" id="3.40.50.200">
    <property type="entry name" value="Peptidase S8/S53 domain"/>
    <property type="match status" value="1"/>
</dbReference>
<evidence type="ECO:0000313" key="9">
    <source>
        <dbReference type="EMBL" id="MBE1876859.1"/>
    </source>
</evidence>
<feature type="signal peptide" evidence="7">
    <location>
        <begin position="1"/>
        <end position="34"/>
    </location>
</feature>
<comment type="similarity">
    <text evidence="1 5 6">Belongs to the peptidase S8 family.</text>
</comment>
<evidence type="ECO:0000256" key="1">
    <source>
        <dbReference type="ARBA" id="ARBA00011073"/>
    </source>
</evidence>
<dbReference type="SUPFAM" id="SSF49785">
    <property type="entry name" value="Galactose-binding domain-like"/>
    <property type="match status" value="2"/>
</dbReference>
<dbReference type="InterPro" id="IPR000209">
    <property type="entry name" value="Peptidase_S8/S53_dom"/>
</dbReference>
<proteinExistence type="inferred from homology"/>
<dbReference type="InterPro" id="IPR037045">
    <property type="entry name" value="S8pro/Inhibitor_I9_sf"/>
</dbReference>
<sequence length="752" mass="76316">MSQSVEQHVSPWRRAARLVAVVAGLAAVALPAPAGPHTVPAQAAPAGALLGVRSPGAIPGEFVVVLDDAAPSRLDARAGGLAREFSGTVLRTFEHAVPGFSVAMSTADARRLSRDPSVAYVEANQRVSVQDVQSPTPSWGLDRADQRALPLDTSFTYPNTGAGVTAYVIDTGIRVSHQDFEDRAVSGTDVVDGDADAADCNGHGTHVAGTLGGEDHGVAKDVSLVGVRVLDCAGDGTTEDVIAGIDWVTAHHRPGEPAVANVSLGGGFSQAVNDAVSASIADGITYAVAAGNDTGVDACTRSPASAPAALTVGATTSTDARAPYSNIGACLDLFAPGTSITSAWHDADTATGTINGTSMATPHVTGAAALYLAANPSLTPAEVSSALLDAATPGVVTQAGAGSPNRLLFTGDVPPPTQDFAVSVENPEGIVQAGSSVAVAVSTRTTLGDPQQVTLSAHGLPGGVTASFDPATITSGQASTLTLTTTASAPPGTYALQVRARGATWHTTTYRLTVAGPPGCSQTNGSDVPIRDNATVTSVVSVTGCDATPSATARVAVAIRHTYVGDLYVDLIAPSGTTYRLHSGTGGGADNIDTTYTVDLSRETASGPWRLRVRDTQTGDSGHIDSWTLDLDPPNGPPAICDGENTTDVPIPDNATVNSPITLSNCPRGASASSQVHVDITHPYRGDLVVRLIAPDGTVYPLLDKTGGGADDVHQTFTVNLAAEPVDGTWNLRVQDTAAGDTGTLTGWSLAP</sequence>
<dbReference type="PROSITE" id="PS00136">
    <property type="entry name" value="SUBTILASE_ASP"/>
    <property type="match status" value="1"/>
</dbReference>
<feature type="active site" description="Charge relay system" evidence="5">
    <location>
        <position position="203"/>
    </location>
</feature>
<dbReference type="PRINTS" id="PR00723">
    <property type="entry name" value="SUBTILISIN"/>
</dbReference>
<dbReference type="RefSeq" id="WP_192863428.1">
    <property type="nucleotide sequence ID" value="NZ_JADAQT010000090.1"/>
</dbReference>
<dbReference type="PROSITE" id="PS00138">
    <property type="entry name" value="SUBTILASE_SER"/>
    <property type="match status" value="1"/>
</dbReference>
<protein>
    <submittedName>
        <fullName evidence="9">Proprotein convertase P-domain-containing protein</fullName>
    </submittedName>
</protein>
<feature type="active site" description="Charge relay system" evidence="5">
    <location>
        <position position="170"/>
    </location>
</feature>
<evidence type="ECO:0000256" key="5">
    <source>
        <dbReference type="PROSITE-ProRule" id="PRU01240"/>
    </source>
</evidence>
<name>A0ABR9MZP0_9MICO</name>
<dbReference type="PROSITE" id="PS00137">
    <property type="entry name" value="SUBTILASE_HIS"/>
    <property type="match status" value="1"/>
</dbReference>
<dbReference type="Proteomes" id="UP000625527">
    <property type="component" value="Unassembled WGS sequence"/>
</dbReference>
<evidence type="ECO:0000256" key="4">
    <source>
        <dbReference type="ARBA" id="ARBA00022825"/>
    </source>
</evidence>
<dbReference type="Pfam" id="PF01483">
    <property type="entry name" value="P_proprotein"/>
    <property type="match status" value="2"/>
</dbReference>
<dbReference type="CDD" id="cd04077">
    <property type="entry name" value="Peptidases_S8_PCSK9_ProteinaseK_like"/>
    <property type="match status" value="1"/>
</dbReference>
<dbReference type="InterPro" id="IPR034193">
    <property type="entry name" value="PCSK9_ProteinaseK-like"/>
</dbReference>
<dbReference type="InterPro" id="IPR010259">
    <property type="entry name" value="S8pro/Inhibitor_I9"/>
</dbReference>
<evidence type="ECO:0000313" key="10">
    <source>
        <dbReference type="Proteomes" id="UP000625527"/>
    </source>
</evidence>
<dbReference type="InterPro" id="IPR022398">
    <property type="entry name" value="Peptidase_S8_His-AS"/>
</dbReference>
<dbReference type="InterPro" id="IPR008979">
    <property type="entry name" value="Galactose-bd-like_sf"/>
</dbReference>
<comment type="caution">
    <text evidence="9">The sequence shown here is derived from an EMBL/GenBank/DDBJ whole genome shotgun (WGS) entry which is preliminary data.</text>
</comment>
<dbReference type="EMBL" id="JADAQT010000090">
    <property type="protein sequence ID" value="MBE1876859.1"/>
    <property type="molecule type" value="Genomic_DNA"/>
</dbReference>
<dbReference type="SUPFAM" id="SSF52743">
    <property type="entry name" value="Subtilisin-like"/>
    <property type="match status" value="1"/>
</dbReference>
<evidence type="ECO:0000256" key="7">
    <source>
        <dbReference type="SAM" id="SignalP"/>
    </source>
</evidence>
<feature type="domain" description="P/Homo B" evidence="8">
    <location>
        <begin position="635"/>
        <end position="752"/>
    </location>
</feature>
<keyword evidence="3 5" id="KW-0378">Hydrolase</keyword>
<accession>A0ABR9MZP0</accession>